<dbReference type="RefSeq" id="WP_317790987.1">
    <property type="nucleotide sequence ID" value="NZ_AP028461.1"/>
</dbReference>
<keyword evidence="3" id="KW-1185">Reference proteome</keyword>
<accession>A0ABW4AJE4</accession>
<evidence type="ECO:0000313" key="3">
    <source>
        <dbReference type="Proteomes" id="UP001597183"/>
    </source>
</evidence>
<gene>
    <name evidence="2" type="ORF">ACFQ5G_33625</name>
</gene>
<feature type="region of interest" description="Disordered" evidence="1">
    <location>
        <begin position="104"/>
        <end position="160"/>
    </location>
</feature>
<evidence type="ECO:0000256" key="1">
    <source>
        <dbReference type="SAM" id="MobiDB-lite"/>
    </source>
</evidence>
<protein>
    <submittedName>
        <fullName evidence="2">Uncharacterized protein</fullName>
    </submittedName>
</protein>
<evidence type="ECO:0000313" key="2">
    <source>
        <dbReference type="EMBL" id="MFD1370303.1"/>
    </source>
</evidence>
<sequence length="531" mass="54092">MLADALRTPPDGLGEAFTLIDGLDDALVHGLARLDEERAAALESFAAAFTGSPLSGRVTDAIGKIVAGSVTDEHLAVLAGARAALTGAAHDALLGRLDSALGRSRPAWPTTSTDAGPLPADDRPGPVLTEDASDPLPADGRSGSLPVDGRSGSLPADGRSRPLLAGGRSWLRELALAGWRGVDHELAGGGDRAVQALLADPSGRRLAVLLDGFAAELRSAAPVATFDRIPVRRWADLWARAILLSQDTFAAVGVSPSASAASAASTTSAGSAASAVSATGVVSAAAAVAADGRLLLLGVDLHEHPTVFRAQAHGLLETAGGEVRLVRVSVAAAKVDTISGSSAWRMLSGFPVFREALAGRRTVEVSGMALTPAGDLLWDESRAVPGEPADPFAVARVRLGAATASPVAPLDRHPAAIAEPVLLEGYTAGAESFELGGVTLAVDSDRLPEAGPITPALVAASTACLGLLRWDAGRWAVQPLAVQALVRKKPVVAHTGDWALGPTEPKAAKAEAVAGTAVDVLRERAGRLLRK</sequence>
<dbReference type="EMBL" id="JBHTMK010000043">
    <property type="protein sequence ID" value="MFD1370303.1"/>
    <property type="molecule type" value="Genomic_DNA"/>
</dbReference>
<reference evidence="3" key="1">
    <citation type="journal article" date="2019" name="Int. J. Syst. Evol. Microbiol.">
        <title>The Global Catalogue of Microorganisms (GCM) 10K type strain sequencing project: providing services to taxonomists for standard genome sequencing and annotation.</title>
        <authorList>
            <consortium name="The Broad Institute Genomics Platform"/>
            <consortium name="The Broad Institute Genome Sequencing Center for Infectious Disease"/>
            <person name="Wu L."/>
            <person name="Ma J."/>
        </authorList>
    </citation>
    <scope>NUCLEOTIDE SEQUENCE [LARGE SCALE GENOMIC DNA]</scope>
    <source>
        <strain evidence="3">CCM 7526</strain>
    </source>
</reference>
<proteinExistence type="predicted"/>
<name>A0ABW4AJE4_9ACTN</name>
<comment type="caution">
    <text evidence="2">The sequence shown here is derived from an EMBL/GenBank/DDBJ whole genome shotgun (WGS) entry which is preliminary data.</text>
</comment>
<dbReference type="Proteomes" id="UP001597183">
    <property type="component" value="Unassembled WGS sequence"/>
</dbReference>
<organism evidence="2 3">
    <name type="scientific">Actinoplanes sichuanensis</name>
    <dbReference type="NCBI Taxonomy" id="512349"/>
    <lineage>
        <taxon>Bacteria</taxon>
        <taxon>Bacillati</taxon>
        <taxon>Actinomycetota</taxon>
        <taxon>Actinomycetes</taxon>
        <taxon>Micromonosporales</taxon>
        <taxon>Micromonosporaceae</taxon>
        <taxon>Actinoplanes</taxon>
    </lineage>
</organism>